<keyword evidence="3" id="KW-0533">Nickel</keyword>
<dbReference type="OMA" id="LNEYKYW"/>
<dbReference type="InterPro" id="IPR004567">
    <property type="entry name" value="Type_II_PanK"/>
</dbReference>
<name>A0A0L0SJT7_ALLM3</name>
<keyword evidence="9" id="KW-0464">Manganese</keyword>
<evidence type="ECO:0000256" key="6">
    <source>
        <dbReference type="ARBA" id="ARBA00022801"/>
    </source>
</evidence>
<organism evidence="11 12">
    <name type="scientific">Allomyces macrogynus (strain ATCC 38327)</name>
    <name type="common">Allomyces javanicus var. macrogynus</name>
    <dbReference type="NCBI Taxonomy" id="578462"/>
    <lineage>
        <taxon>Eukaryota</taxon>
        <taxon>Fungi</taxon>
        <taxon>Fungi incertae sedis</taxon>
        <taxon>Blastocladiomycota</taxon>
        <taxon>Blastocladiomycetes</taxon>
        <taxon>Blastocladiales</taxon>
        <taxon>Blastocladiaceae</taxon>
        <taxon>Allomyces</taxon>
    </lineage>
</organism>
<dbReference type="InterPro" id="IPR035073">
    <property type="entry name" value="At2g17340_3_helix_bundle"/>
</dbReference>
<feature type="domain" description="Damage-control phosphatase ARMT1-like metal-binding" evidence="10">
    <location>
        <begin position="474"/>
        <end position="784"/>
    </location>
</feature>
<keyword evidence="7" id="KW-0067">ATP-binding</keyword>
<dbReference type="CDD" id="cd24123">
    <property type="entry name" value="ASKHA_NBD_PanK-II_Pank4"/>
    <property type="match status" value="1"/>
</dbReference>
<dbReference type="AlphaFoldDB" id="A0A0L0SJT7"/>
<evidence type="ECO:0000256" key="7">
    <source>
        <dbReference type="ARBA" id="ARBA00022840"/>
    </source>
</evidence>
<dbReference type="SUPFAM" id="SSF53067">
    <property type="entry name" value="Actin-like ATPase domain"/>
    <property type="match status" value="2"/>
</dbReference>
<dbReference type="Proteomes" id="UP000054350">
    <property type="component" value="Unassembled WGS sequence"/>
</dbReference>
<dbReference type="STRING" id="578462.A0A0L0SJT7"/>
<keyword evidence="6" id="KW-0378">Hydrolase</keyword>
<evidence type="ECO:0000256" key="9">
    <source>
        <dbReference type="ARBA" id="ARBA00023211"/>
    </source>
</evidence>
<dbReference type="Gene3D" id="3.30.420.510">
    <property type="match status" value="1"/>
</dbReference>
<protein>
    <submittedName>
        <fullName evidence="11">Pantothenate kinase</fullName>
    </submittedName>
</protein>
<dbReference type="GO" id="GO:0046872">
    <property type="term" value="F:metal ion binding"/>
    <property type="evidence" value="ECO:0007669"/>
    <property type="project" value="UniProtKB-KW"/>
</dbReference>
<dbReference type="EMBL" id="GG745340">
    <property type="protein sequence ID" value="KNE62699.1"/>
    <property type="molecule type" value="Genomic_DNA"/>
</dbReference>
<gene>
    <name evidence="11" type="ORF">AMAG_07888</name>
</gene>
<dbReference type="Pfam" id="PF01937">
    <property type="entry name" value="ARMT1-like_dom"/>
    <property type="match status" value="1"/>
</dbReference>
<dbReference type="GO" id="GO:0005524">
    <property type="term" value="F:ATP binding"/>
    <property type="evidence" value="ECO:0007669"/>
    <property type="project" value="UniProtKB-KW"/>
</dbReference>
<keyword evidence="12" id="KW-1185">Reference proteome</keyword>
<comment type="cofactor">
    <cofactor evidence="1">
        <name>Mn(2+)</name>
        <dbReference type="ChEBI" id="CHEBI:29035"/>
    </cofactor>
</comment>
<evidence type="ECO:0000256" key="8">
    <source>
        <dbReference type="ARBA" id="ARBA00022993"/>
    </source>
</evidence>
<dbReference type="InterPro" id="IPR002791">
    <property type="entry name" value="ARMT1-like_metal-bd"/>
</dbReference>
<evidence type="ECO:0000313" key="12">
    <source>
        <dbReference type="Proteomes" id="UP000054350"/>
    </source>
</evidence>
<dbReference type="InterPro" id="IPR043129">
    <property type="entry name" value="ATPase_NBD"/>
</dbReference>
<reference evidence="11 12" key="1">
    <citation type="submission" date="2009-11" db="EMBL/GenBank/DDBJ databases">
        <title>Annotation of Allomyces macrogynus ATCC 38327.</title>
        <authorList>
            <consortium name="The Broad Institute Genome Sequencing Platform"/>
            <person name="Russ C."/>
            <person name="Cuomo C."/>
            <person name="Burger G."/>
            <person name="Gray M.W."/>
            <person name="Holland P.W.H."/>
            <person name="King N."/>
            <person name="Lang F.B.F."/>
            <person name="Roger A.J."/>
            <person name="Ruiz-Trillo I."/>
            <person name="Young S.K."/>
            <person name="Zeng Q."/>
            <person name="Gargeya S."/>
            <person name="Fitzgerald M."/>
            <person name="Haas B."/>
            <person name="Abouelleil A."/>
            <person name="Alvarado L."/>
            <person name="Arachchi H.M."/>
            <person name="Berlin A."/>
            <person name="Chapman S.B."/>
            <person name="Gearin G."/>
            <person name="Goldberg J."/>
            <person name="Griggs A."/>
            <person name="Gujja S."/>
            <person name="Hansen M."/>
            <person name="Heiman D."/>
            <person name="Howarth C."/>
            <person name="Larimer J."/>
            <person name="Lui A."/>
            <person name="MacDonald P.J.P."/>
            <person name="McCowen C."/>
            <person name="Montmayeur A."/>
            <person name="Murphy C."/>
            <person name="Neiman D."/>
            <person name="Pearson M."/>
            <person name="Priest M."/>
            <person name="Roberts A."/>
            <person name="Saif S."/>
            <person name="Shea T."/>
            <person name="Sisk P."/>
            <person name="Stolte C."/>
            <person name="Sykes S."/>
            <person name="Wortman J."/>
            <person name="Nusbaum C."/>
            <person name="Birren B."/>
        </authorList>
    </citation>
    <scope>NUCLEOTIDE SEQUENCE [LARGE SCALE GENOMIC DNA]</scope>
    <source>
        <strain evidence="11 12">ATCC 38327</strain>
    </source>
</reference>
<dbReference type="GO" id="GO:0016787">
    <property type="term" value="F:hydrolase activity"/>
    <property type="evidence" value="ECO:0007669"/>
    <property type="project" value="UniProtKB-KW"/>
</dbReference>
<keyword evidence="4" id="KW-0479">Metal-binding</keyword>
<dbReference type="PANTHER" id="PTHR12280">
    <property type="entry name" value="PANTOTHENATE KINASE"/>
    <property type="match status" value="1"/>
</dbReference>
<dbReference type="GO" id="GO:0015937">
    <property type="term" value="P:coenzyme A biosynthetic process"/>
    <property type="evidence" value="ECO:0007669"/>
    <property type="project" value="UniProtKB-KW"/>
</dbReference>
<proteinExistence type="predicted"/>
<dbReference type="OrthoDB" id="498611at2759"/>
<dbReference type="Gene3D" id="1.20.1700.10">
    <property type="entry name" value="AF1104-like"/>
    <property type="match status" value="1"/>
</dbReference>
<keyword evidence="11" id="KW-0808">Transferase</keyword>
<dbReference type="eggNOG" id="KOG4584">
    <property type="taxonomic scope" value="Eukaryota"/>
</dbReference>
<keyword evidence="8" id="KW-0173">Coenzyme A biosynthesis</keyword>
<evidence type="ECO:0000256" key="1">
    <source>
        <dbReference type="ARBA" id="ARBA00001936"/>
    </source>
</evidence>
<comment type="cofactor">
    <cofactor evidence="2">
        <name>Ni(2+)</name>
        <dbReference type="ChEBI" id="CHEBI:49786"/>
    </cofactor>
</comment>
<dbReference type="InterPro" id="IPR036075">
    <property type="entry name" value="ARMT-1-like_metal-bd_sf"/>
</dbReference>
<dbReference type="GO" id="GO:0005634">
    <property type="term" value="C:nucleus"/>
    <property type="evidence" value="ECO:0007669"/>
    <property type="project" value="TreeGrafter"/>
</dbReference>
<dbReference type="PANTHER" id="PTHR12280:SF20">
    <property type="entry name" value="4'-PHOSPHOPANTETHEINE PHOSPHATASE"/>
    <property type="match status" value="1"/>
</dbReference>
<evidence type="ECO:0000256" key="5">
    <source>
        <dbReference type="ARBA" id="ARBA00022741"/>
    </source>
</evidence>
<dbReference type="SUPFAM" id="SSF111321">
    <property type="entry name" value="AF1104-like"/>
    <property type="match status" value="1"/>
</dbReference>
<dbReference type="Gene3D" id="3.30.420.40">
    <property type="match status" value="1"/>
</dbReference>
<keyword evidence="5" id="KW-0547">Nucleotide-binding</keyword>
<dbReference type="eggNOG" id="KOG2201">
    <property type="taxonomic scope" value="Eukaryota"/>
</dbReference>
<dbReference type="Pfam" id="PF03630">
    <property type="entry name" value="Fumble"/>
    <property type="match status" value="1"/>
</dbReference>
<accession>A0A0L0SJT7</accession>
<dbReference type="Gene3D" id="3.40.50.10880">
    <property type="entry name" value="Uncharacterised protein PF01937, DUF89, domain 3"/>
    <property type="match status" value="1"/>
</dbReference>
<dbReference type="GO" id="GO:0004594">
    <property type="term" value="F:pantothenate kinase activity"/>
    <property type="evidence" value="ECO:0007669"/>
    <property type="project" value="TreeGrafter"/>
</dbReference>
<keyword evidence="11" id="KW-0418">Kinase</keyword>
<sequence length="820" mass="87768">MTVSAPMSPTSAAARSSWRLAPSPDLVVPPMRAQVALDIGGSLAKVVAFIPPRVGGPKSSGRLHFSKYETAKIDECIAYVRDLLRANAADGAENEDGVVEDDVPVVHATGGGAHKFHAQLERELGVTVVKHDEMECLVQGLNFLLREVPNEVFSYNVERTDITGPPNVVFEEVQADPDPYLLVNIGSGVSILKVTGPGAYERVSGTSLGGGTFWGLLSLLAPETGAKGFDAMLDLTRTGDHRTVDMLVGDIYGSDPAALSTLQLDPNLIASSCGKLLRLSPDQRASIPAADLARSLLRMVANNIAQIAYLCAQAHGLDRIYFGGCFLRGHAMTMAALSAAVAFWSQGTTRAYFVRHEGHLGALGAYLHHAPPELGARIAASPGSAGDAETVADADAAALTARVRTRRWSFLENFTVADKFNVAAPVAYGVLDAAPARLVPFPKLPVVGGKLAYAPDTFTLASAADQRYWLDVLDARIPGMVRMAVDWNQDVEDEVDVKERAGKFESEFRRHLDALRSQPAAYGVLSVRSLLHLREQSLREAGFDDLFYPVKQAENAVALRALPQVLHDVDVLPDTHAQVLQLLDNALAGNVFDWGCTAILDQLADGSLDLVSARAKVRRPAHADDARVFADHVAAHPYKKVVLFPDNSGADVVLGVLPLARFFVQKGANVVVAVNSGPAINDVTFSELLRVMGQVSDMDEVVARALESRRLQILASGSESPCLDLSRVDESLAREAEDADLVVIIGMGRAIHTNFHAVLDCDVLRVAVFKNEFTAHALGFENFDALVRWTRAGEVPGSVARVGRDAVAASASVVAASSRS</sequence>
<evidence type="ECO:0000313" key="11">
    <source>
        <dbReference type="EMBL" id="KNE62699.1"/>
    </source>
</evidence>
<dbReference type="NCBIfam" id="TIGR00555">
    <property type="entry name" value="panK_eukar"/>
    <property type="match status" value="1"/>
</dbReference>
<evidence type="ECO:0000256" key="3">
    <source>
        <dbReference type="ARBA" id="ARBA00022596"/>
    </source>
</evidence>
<reference evidence="12" key="2">
    <citation type="submission" date="2009-11" db="EMBL/GenBank/DDBJ databases">
        <title>The Genome Sequence of Allomyces macrogynus strain ATCC 38327.</title>
        <authorList>
            <consortium name="The Broad Institute Genome Sequencing Platform"/>
            <person name="Russ C."/>
            <person name="Cuomo C."/>
            <person name="Shea T."/>
            <person name="Young S.K."/>
            <person name="Zeng Q."/>
            <person name="Koehrsen M."/>
            <person name="Haas B."/>
            <person name="Borodovsky M."/>
            <person name="Guigo R."/>
            <person name="Alvarado L."/>
            <person name="Berlin A."/>
            <person name="Borenstein D."/>
            <person name="Chen Z."/>
            <person name="Engels R."/>
            <person name="Freedman E."/>
            <person name="Gellesch M."/>
            <person name="Goldberg J."/>
            <person name="Griggs A."/>
            <person name="Gujja S."/>
            <person name="Heiman D."/>
            <person name="Hepburn T."/>
            <person name="Howarth C."/>
            <person name="Jen D."/>
            <person name="Larson L."/>
            <person name="Lewis B."/>
            <person name="Mehta T."/>
            <person name="Park D."/>
            <person name="Pearson M."/>
            <person name="Roberts A."/>
            <person name="Saif S."/>
            <person name="Shenoy N."/>
            <person name="Sisk P."/>
            <person name="Stolte C."/>
            <person name="Sykes S."/>
            <person name="Walk T."/>
            <person name="White J."/>
            <person name="Yandava C."/>
            <person name="Burger G."/>
            <person name="Gray M.W."/>
            <person name="Holland P.W.H."/>
            <person name="King N."/>
            <person name="Lang F.B.F."/>
            <person name="Roger A.J."/>
            <person name="Ruiz-Trillo I."/>
            <person name="Lander E."/>
            <person name="Nusbaum C."/>
        </authorList>
    </citation>
    <scope>NUCLEOTIDE SEQUENCE [LARGE SCALE GENOMIC DNA]</scope>
    <source>
        <strain evidence="12">ATCC 38327</strain>
    </source>
</reference>
<dbReference type="VEuPathDB" id="FungiDB:AMAG_07888"/>
<evidence type="ECO:0000259" key="10">
    <source>
        <dbReference type="Pfam" id="PF01937"/>
    </source>
</evidence>
<evidence type="ECO:0000256" key="4">
    <source>
        <dbReference type="ARBA" id="ARBA00022723"/>
    </source>
</evidence>
<dbReference type="GO" id="GO:0005829">
    <property type="term" value="C:cytosol"/>
    <property type="evidence" value="ECO:0007669"/>
    <property type="project" value="TreeGrafter"/>
</dbReference>
<evidence type="ECO:0000256" key="2">
    <source>
        <dbReference type="ARBA" id="ARBA00001967"/>
    </source>
</evidence>